<sequence>MGSKTDGGQKALDTDEKQLEEGLKGTFPASDTPSEIMPEGDKKKPAPNTNA</sequence>
<evidence type="ECO:0000256" key="1">
    <source>
        <dbReference type="SAM" id="MobiDB-lite"/>
    </source>
</evidence>
<evidence type="ECO:0000313" key="3">
    <source>
        <dbReference type="Proteomes" id="UP000722336"/>
    </source>
</evidence>
<feature type="region of interest" description="Disordered" evidence="1">
    <location>
        <begin position="1"/>
        <end position="51"/>
    </location>
</feature>
<protein>
    <submittedName>
        <fullName evidence="2">Uncharacterized protein</fullName>
    </submittedName>
</protein>
<accession>A0ABS6SH43</accession>
<organism evidence="2 3">
    <name type="scientific">Pacificimonas pallii</name>
    <dbReference type="NCBI Taxonomy" id="2827236"/>
    <lineage>
        <taxon>Bacteria</taxon>
        <taxon>Pseudomonadati</taxon>
        <taxon>Pseudomonadota</taxon>
        <taxon>Alphaproteobacteria</taxon>
        <taxon>Sphingomonadales</taxon>
        <taxon>Sphingosinicellaceae</taxon>
        <taxon>Pacificimonas</taxon>
    </lineage>
</organism>
<dbReference type="EMBL" id="JAGSPA010000003">
    <property type="protein sequence ID" value="MBV7257162.1"/>
    <property type="molecule type" value="Genomic_DNA"/>
</dbReference>
<evidence type="ECO:0000313" key="2">
    <source>
        <dbReference type="EMBL" id="MBV7257162.1"/>
    </source>
</evidence>
<comment type="caution">
    <text evidence="2">The sequence shown here is derived from an EMBL/GenBank/DDBJ whole genome shotgun (WGS) entry which is preliminary data.</text>
</comment>
<reference evidence="2 3" key="1">
    <citation type="submission" date="2021-04" db="EMBL/GenBank/DDBJ databases">
        <authorList>
            <person name="Pira H."/>
            <person name="Risdian C."/>
            <person name="Wink J."/>
        </authorList>
    </citation>
    <scope>NUCLEOTIDE SEQUENCE [LARGE SCALE GENOMIC DNA]</scope>
    <source>
        <strain evidence="2 3">WHA3</strain>
    </source>
</reference>
<name>A0ABS6SH43_9SPHN</name>
<keyword evidence="3" id="KW-1185">Reference proteome</keyword>
<gene>
    <name evidence="2" type="ORF">KCG44_10250</name>
</gene>
<proteinExistence type="predicted"/>
<dbReference type="Proteomes" id="UP000722336">
    <property type="component" value="Unassembled WGS sequence"/>
</dbReference>
<dbReference type="RefSeq" id="WP_218445991.1">
    <property type="nucleotide sequence ID" value="NZ_JAGSPA010000003.1"/>
</dbReference>
<feature type="compositionally biased region" description="Basic and acidic residues" evidence="1">
    <location>
        <begin position="12"/>
        <end position="23"/>
    </location>
</feature>